<protein>
    <submittedName>
        <fullName evidence="2">Uncharacterized OsmC-related protein</fullName>
    </submittedName>
</protein>
<dbReference type="InterPro" id="IPR003718">
    <property type="entry name" value="OsmC/Ohr_fam"/>
</dbReference>
<dbReference type="AlphaFoldDB" id="A0A1H4FDL6"/>
<dbReference type="Proteomes" id="UP000198773">
    <property type="component" value="Unassembled WGS sequence"/>
</dbReference>
<organism evidence="2 3">
    <name type="scientific">Alkalimonas amylolytica</name>
    <dbReference type="NCBI Taxonomy" id="152573"/>
    <lineage>
        <taxon>Bacteria</taxon>
        <taxon>Pseudomonadati</taxon>
        <taxon>Pseudomonadota</taxon>
        <taxon>Gammaproteobacteria</taxon>
        <taxon>Alkalimonas</taxon>
    </lineage>
</organism>
<dbReference type="SUPFAM" id="SSF82784">
    <property type="entry name" value="OsmC-like"/>
    <property type="match status" value="1"/>
</dbReference>
<evidence type="ECO:0000256" key="1">
    <source>
        <dbReference type="SAM" id="Phobius"/>
    </source>
</evidence>
<dbReference type="EMBL" id="FNRM01000010">
    <property type="protein sequence ID" value="SEA95443.1"/>
    <property type="molecule type" value="Genomic_DNA"/>
</dbReference>
<proteinExistence type="predicted"/>
<evidence type="ECO:0000313" key="2">
    <source>
        <dbReference type="EMBL" id="SEA95443.1"/>
    </source>
</evidence>
<keyword evidence="1" id="KW-0472">Membrane</keyword>
<dbReference type="STRING" id="152573.SAMN04488051_11013"/>
<accession>A0A1H4FDL6</accession>
<dbReference type="RefSeq" id="WP_091344724.1">
    <property type="nucleotide sequence ID" value="NZ_FNRM01000010.1"/>
</dbReference>
<sequence>MSNKTVTVQANMADGFAIAADIDGHKVMIDQPVAAKGSGTGPTPLQMMLFAVGGCIGTIGRIAAFQQKIALRSMQITVEGDYNPAGLMGKPSDDRVGFSQIRIRASIDADLTDAEKQQFLDEVCARCPLHDNLLHGTEVLHTLGS</sequence>
<keyword evidence="3" id="KW-1185">Reference proteome</keyword>
<dbReference type="InterPro" id="IPR052924">
    <property type="entry name" value="OsmC/Ohr_hydroprdx_reductase"/>
</dbReference>
<dbReference type="OrthoDB" id="9789573at2"/>
<name>A0A1H4FDL6_ALKAM</name>
<reference evidence="2 3" key="1">
    <citation type="submission" date="2016-10" db="EMBL/GenBank/DDBJ databases">
        <authorList>
            <person name="de Groot N.N."/>
        </authorList>
    </citation>
    <scope>NUCLEOTIDE SEQUENCE [LARGE SCALE GENOMIC DNA]</scope>
    <source>
        <strain evidence="2 3">CGMCC 1.3430</strain>
    </source>
</reference>
<dbReference type="PANTHER" id="PTHR35368:SF1">
    <property type="entry name" value="HYDROPEROXIDE REDUCTASE"/>
    <property type="match status" value="1"/>
</dbReference>
<keyword evidence="1" id="KW-1133">Transmembrane helix</keyword>
<dbReference type="InterPro" id="IPR036102">
    <property type="entry name" value="OsmC/Ohrsf"/>
</dbReference>
<dbReference type="Gene3D" id="3.30.300.20">
    <property type="match status" value="1"/>
</dbReference>
<dbReference type="InterPro" id="IPR015946">
    <property type="entry name" value="KH_dom-like_a/b"/>
</dbReference>
<keyword evidence="1" id="KW-0812">Transmembrane</keyword>
<dbReference type="PANTHER" id="PTHR35368">
    <property type="entry name" value="HYDROPEROXIDE REDUCTASE"/>
    <property type="match status" value="1"/>
</dbReference>
<gene>
    <name evidence="2" type="ORF">SAMN04488051_11013</name>
</gene>
<dbReference type="Pfam" id="PF02566">
    <property type="entry name" value="OsmC"/>
    <property type="match status" value="1"/>
</dbReference>
<feature type="transmembrane region" description="Helical" evidence="1">
    <location>
        <begin position="45"/>
        <end position="64"/>
    </location>
</feature>
<evidence type="ECO:0000313" key="3">
    <source>
        <dbReference type="Proteomes" id="UP000198773"/>
    </source>
</evidence>